<evidence type="ECO:0000256" key="2">
    <source>
        <dbReference type="ARBA" id="ARBA00008773"/>
    </source>
</evidence>
<dbReference type="GO" id="GO:0005975">
    <property type="term" value="P:carbohydrate metabolic process"/>
    <property type="evidence" value="ECO:0007669"/>
    <property type="project" value="InterPro"/>
</dbReference>
<name>A0A2P6P1T1_ROSCH</name>
<dbReference type="STRING" id="74649.A0A2P6P1T1"/>
<reference evidence="11 12" key="1">
    <citation type="journal article" date="2018" name="Nat. Genet.">
        <title>The Rosa genome provides new insights in the design of modern roses.</title>
        <authorList>
            <person name="Bendahmane M."/>
        </authorList>
    </citation>
    <scope>NUCLEOTIDE SEQUENCE [LARGE SCALE GENOMIC DNA]</scope>
    <source>
        <strain evidence="12">cv. Old Blush</strain>
    </source>
</reference>
<dbReference type="Proteomes" id="UP000238479">
    <property type="component" value="Chromosome 7"/>
</dbReference>
<evidence type="ECO:0000256" key="8">
    <source>
        <dbReference type="RuleBase" id="RU004335"/>
    </source>
</evidence>
<evidence type="ECO:0000313" key="11">
    <source>
        <dbReference type="EMBL" id="PRQ15878.1"/>
    </source>
</evidence>
<evidence type="ECO:0000313" key="12">
    <source>
        <dbReference type="Proteomes" id="UP000238479"/>
    </source>
</evidence>
<gene>
    <name evidence="11" type="ORF">RchiOBHm_Chr7g0178181</name>
</gene>
<dbReference type="InterPro" id="IPR017853">
    <property type="entry name" value="GH"/>
</dbReference>
<dbReference type="Gramene" id="PRQ15878">
    <property type="protein sequence ID" value="PRQ15878"/>
    <property type="gene ID" value="RchiOBHm_Chr7g0178181"/>
</dbReference>
<dbReference type="AlphaFoldDB" id="A0A2P6P1T1"/>
<evidence type="ECO:0000256" key="7">
    <source>
        <dbReference type="ARBA" id="ARBA00033417"/>
    </source>
</evidence>
<keyword evidence="4 9" id="KW-0378">Hydrolase</keyword>
<keyword evidence="10" id="KW-0732">Signal</keyword>
<comment type="caution">
    <text evidence="11">The sequence shown here is derived from an EMBL/GenBank/DDBJ whole genome shotgun (WGS) entry which is preliminary data.</text>
</comment>
<organism evidence="11 12">
    <name type="scientific">Rosa chinensis</name>
    <name type="common">China rose</name>
    <dbReference type="NCBI Taxonomy" id="74649"/>
    <lineage>
        <taxon>Eukaryota</taxon>
        <taxon>Viridiplantae</taxon>
        <taxon>Streptophyta</taxon>
        <taxon>Embryophyta</taxon>
        <taxon>Tracheophyta</taxon>
        <taxon>Spermatophyta</taxon>
        <taxon>Magnoliopsida</taxon>
        <taxon>eudicotyledons</taxon>
        <taxon>Gunneridae</taxon>
        <taxon>Pentapetalae</taxon>
        <taxon>rosids</taxon>
        <taxon>fabids</taxon>
        <taxon>Rosales</taxon>
        <taxon>Rosaceae</taxon>
        <taxon>Rosoideae</taxon>
        <taxon>Rosoideae incertae sedis</taxon>
        <taxon>Rosa</taxon>
    </lineage>
</organism>
<evidence type="ECO:0000256" key="5">
    <source>
        <dbReference type="ARBA" id="ARBA00023295"/>
    </source>
</evidence>
<dbReference type="SUPFAM" id="SSF51445">
    <property type="entry name" value="(Trans)glycosidases"/>
    <property type="match status" value="1"/>
</dbReference>
<evidence type="ECO:0000256" key="10">
    <source>
        <dbReference type="SAM" id="SignalP"/>
    </source>
</evidence>
<dbReference type="PROSITE" id="PS00587">
    <property type="entry name" value="GLYCOSYL_HYDROL_F17"/>
    <property type="match status" value="1"/>
</dbReference>
<dbReference type="PANTHER" id="PTHR32227">
    <property type="entry name" value="GLUCAN ENDO-1,3-BETA-GLUCOSIDASE BG1-RELATED-RELATED"/>
    <property type="match status" value="1"/>
</dbReference>
<feature type="signal peptide" evidence="10">
    <location>
        <begin position="1"/>
        <end position="23"/>
    </location>
</feature>
<protein>
    <recommendedName>
        <fullName evidence="3">glucan endo-1,3-beta-D-glucosidase</fullName>
        <ecNumber evidence="3">3.2.1.39</ecNumber>
    </recommendedName>
    <alternativeName>
        <fullName evidence="6">(1-&gt;3)-beta-glucan endohydrolase</fullName>
    </alternativeName>
    <alternativeName>
        <fullName evidence="7">Beta-1,3-endoglucanase</fullName>
    </alternativeName>
</protein>
<evidence type="ECO:0000256" key="3">
    <source>
        <dbReference type="ARBA" id="ARBA00012780"/>
    </source>
</evidence>
<proteinExistence type="inferred from homology"/>
<evidence type="ECO:0000256" key="6">
    <source>
        <dbReference type="ARBA" id="ARBA00033335"/>
    </source>
</evidence>
<dbReference type="EMBL" id="PDCK01000045">
    <property type="protein sequence ID" value="PRQ15878.1"/>
    <property type="molecule type" value="Genomic_DNA"/>
</dbReference>
<dbReference type="Pfam" id="PF00332">
    <property type="entry name" value="Glyco_hydro_17"/>
    <property type="match status" value="1"/>
</dbReference>
<evidence type="ECO:0000256" key="9">
    <source>
        <dbReference type="RuleBase" id="RU004336"/>
    </source>
</evidence>
<dbReference type="InterPro" id="IPR000490">
    <property type="entry name" value="Glyco_hydro_17"/>
</dbReference>
<dbReference type="GO" id="GO:0042973">
    <property type="term" value="F:glucan endo-1,3-beta-D-glucosidase activity"/>
    <property type="evidence" value="ECO:0007669"/>
    <property type="project" value="UniProtKB-EC"/>
</dbReference>
<dbReference type="Gene3D" id="3.20.20.80">
    <property type="entry name" value="Glycosidases"/>
    <property type="match status" value="1"/>
</dbReference>
<comment type="similarity">
    <text evidence="2 8">Belongs to the glycosyl hydrolase 17 family.</text>
</comment>
<feature type="chain" id="PRO_5015140399" description="glucan endo-1,3-beta-D-glucosidase" evidence="10">
    <location>
        <begin position="24"/>
        <end position="88"/>
    </location>
</feature>
<evidence type="ECO:0000256" key="1">
    <source>
        <dbReference type="ARBA" id="ARBA00000382"/>
    </source>
</evidence>
<evidence type="ECO:0000256" key="4">
    <source>
        <dbReference type="ARBA" id="ARBA00022801"/>
    </source>
</evidence>
<comment type="catalytic activity">
    <reaction evidence="1">
        <text>Hydrolysis of (1-&gt;3)-beta-D-glucosidic linkages in (1-&gt;3)-beta-D-glucans.</text>
        <dbReference type="EC" id="3.2.1.39"/>
    </reaction>
</comment>
<accession>A0A2P6P1T1</accession>
<dbReference type="EC" id="3.2.1.39" evidence="3"/>
<keyword evidence="5 9" id="KW-0326">Glycosidase</keyword>
<dbReference type="InterPro" id="IPR044965">
    <property type="entry name" value="Glyco_hydro_17_plant"/>
</dbReference>
<sequence length="88" mass="9968">MLFLHIHRFWFKMASMAIKTCLMQFLMHMHYSALEKAGDSSLTIVVSETGWPSAGGDGQVTTKENARIYNSNVVKHVKRGTPKKPEFP</sequence>
<keyword evidence="12" id="KW-1185">Reference proteome</keyword>